<dbReference type="Pfam" id="PF00646">
    <property type="entry name" value="F-box"/>
    <property type="match status" value="1"/>
</dbReference>
<keyword evidence="4" id="KW-1185">Reference proteome</keyword>
<dbReference type="Proteomes" id="UP000008021">
    <property type="component" value="Chromosome 3"/>
</dbReference>
<dbReference type="Pfam" id="PF08268">
    <property type="entry name" value="FBA_3"/>
    <property type="match status" value="1"/>
</dbReference>
<dbReference type="Gene3D" id="1.20.1280.50">
    <property type="match status" value="1"/>
</dbReference>
<protein>
    <recommendedName>
        <fullName evidence="2">F-box domain-containing protein</fullName>
    </recommendedName>
</protein>
<dbReference type="SUPFAM" id="SSF81383">
    <property type="entry name" value="F-box domain"/>
    <property type="match status" value="1"/>
</dbReference>
<dbReference type="PANTHER" id="PTHR31672">
    <property type="entry name" value="BNACNNG10540D PROTEIN"/>
    <property type="match status" value="1"/>
</dbReference>
<dbReference type="HOGENOM" id="CLU_038874_0_0_1"/>
<evidence type="ECO:0000256" key="1">
    <source>
        <dbReference type="SAM" id="MobiDB-lite"/>
    </source>
</evidence>
<proteinExistence type="predicted"/>
<dbReference type="AlphaFoldDB" id="A0A0E0D117"/>
<sequence length="451" mass="49723">MATAEALPDDLLYEILLRLPARSILRCRAVCKAWRSRTSRPYFLRAHAARSRKIAAAVVDTTAISHGQFHTTVSIKPLCDRDGEGDGDSPGAADPPRAASSSSSSSSATMWFDSWPLVLGSWDGVVCMVPRPSASFVRPGIDRYVLVNPLTKACTTVLAPETRGIVFCGYAHPTTSRYHLLHADDAYPYSRTAAATVRILRVGDNNAWRRIVISHPAGVEARNYIRFGGAPPVILHGCLHWLVDSLSARPLLSVFDMEREEFRLMDAPEQWARDANPLRMKSVQIARRSGKLCAFVNEPSASALGMWTLEDYSDPSSWRLERRIDYSRHGAGSRNVARTFRNKFSAATTAVEVLPDGVDGDGGVGGEEEIVFLFFKQFDMREAVYNVGRGAWRWRRILPPTSCGPNVFLVIAVATVEGISLRLLADENDAVIESEEDRVGSVRVREFSAGA</sequence>
<name>A0A0E0D117_9ORYZ</name>
<dbReference type="EnsemblPlants" id="OMERI03G16690.1">
    <property type="protein sequence ID" value="OMERI03G16690.1"/>
    <property type="gene ID" value="OMERI03G16690"/>
</dbReference>
<reference evidence="3" key="2">
    <citation type="submission" date="2018-05" db="EMBL/GenBank/DDBJ databases">
        <title>OmerRS3 (Oryza meridionalis Reference Sequence Version 3).</title>
        <authorList>
            <person name="Zhang J."/>
            <person name="Kudrna D."/>
            <person name="Lee S."/>
            <person name="Talag J."/>
            <person name="Welchert J."/>
            <person name="Wing R.A."/>
        </authorList>
    </citation>
    <scope>NUCLEOTIDE SEQUENCE [LARGE SCALE GENOMIC DNA]</scope>
    <source>
        <strain evidence="3">cv. OR44</strain>
    </source>
</reference>
<dbReference type="InterPro" id="IPR017451">
    <property type="entry name" value="F-box-assoc_interact_dom"/>
</dbReference>
<evidence type="ECO:0000259" key="2">
    <source>
        <dbReference type="PROSITE" id="PS50181"/>
    </source>
</evidence>
<dbReference type="SMART" id="SM00256">
    <property type="entry name" value="FBOX"/>
    <property type="match status" value="1"/>
</dbReference>
<feature type="region of interest" description="Disordered" evidence="1">
    <location>
        <begin position="80"/>
        <end position="107"/>
    </location>
</feature>
<feature type="compositionally biased region" description="Low complexity" evidence="1">
    <location>
        <begin position="89"/>
        <end position="107"/>
    </location>
</feature>
<dbReference type="Gramene" id="OMERI03G16690.1">
    <property type="protein sequence ID" value="OMERI03G16690.1"/>
    <property type="gene ID" value="OMERI03G16690"/>
</dbReference>
<dbReference type="eggNOG" id="ENOG502SX3H">
    <property type="taxonomic scope" value="Eukaryota"/>
</dbReference>
<dbReference type="InterPro" id="IPR013187">
    <property type="entry name" value="F-box-assoc_dom_typ3"/>
</dbReference>
<accession>A0A0E0D117</accession>
<dbReference type="InterPro" id="IPR050796">
    <property type="entry name" value="SCF_F-box_component"/>
</dbReference>
<dbReference type="PANTHER" id="PTHR31672:SF2">
    <property type="entry name" value="F-BOX DOMAIN-CONTAINING PROTEIN"/>
    <property type="match status" value="1"/>
</dbReference>
<dbReference type="InterPro" id="IPR001810">
    <property type="entry name" value="F-box_dom"/>
</dbReference>
<dbReference type="NCBIfam" id="TIGR01640">
    <property type="entry name" value="F_box_assoc_1"/>
    <property type="match status" value="1"/>
</dbReference>
<organism evidence="3">
    <name type="scientific">Oryza meridionalis</name>
    <dbReference type="NCBI Taxonomy" id="40149"/>
    <lineage>
        <taxon>Eukaryota</taxon>
        <taxon>Viridiplantae</taxon>
        <taxon>Streptophyta</taxon>
        <taxon>Embryophyta</taxon>
        <taxon>Tracheophyta</taxon>
        <taxon>Spermatophyta</taxon>
        <taxon>Magnoliopsida</taxon>
        <taxon>Liliopsida</taxon>
        <taxon>Poales</taxon>
        <taxon>Poaceae</taxon>
        <taxon>BOP clade</taxon>
        <taxon>Oryzoideae</taxon>
        <taxon>Oryzeae</taxon>
        <taxon>Oryzinae</taxon>
        <taxon>Oryza</taxon>
    </lineage>
</organism>
<reference evidence="3" key="1">
    <citation type="submission" date="2015-04" db="UniProtKB">
        <authorList>
            <consortium name="EnsemblPlants"/>
        </authorList>
    </citation>
    <scope>IDENTIFICATION</scope>
</reference>
<feature type="domain" description="F-box" evidence="2">
    <location>
        <begin position="1"/>
        <end position="47"/>
    </location>
</feature>
<dbReference type="CDD" id="cd22157">
    <property type="entry name" value="F-box_AtFBW1-like"/>
    <property type="match status" value="1"/>
</dbReference>
<dbReference type="PROSITE" id="PS50181">
    <property type="entry name" value="FBOX"/>
    <property type="match status" value="1"/>
</dbReference>
<evidence type="ECO:0000313" key="4">
    <source>
        <dbReference type="Proteomes" id="UP000008021"/>
    </source>
</evidence>
<dbReference type="InterPro" id="IPR036047">
    <property type="entry name" value="F-box-like_dom_sf"/>
</dbReference>
<evidence type="ECO:0000313" key="3">
    <source>
        <dbReference type="EnsemblPlants" id="OMERI03G16690.1"/>
    </source>
</evidence>